<keyword evidence="4" id="KW-0997">Cell inner membrane</keyword>
<name>A0ABP7NHB1_9MICO</name>
<dbReference type="Pfam" id="PF06808">
    <property type="entry name" value="DctM"/>
    <property type="match status" value="1"/>
</dbReference>
<feature type="domain" description="TRAP C4-dicarboxylate transport system permease DctM subunit" evidence="10">
    <location>
        <begin position="243"/>
        <end position="670"/>
    </location>
</feature>
<evidence type="ECO:0000259" key="9">
    <source>
        <dbReference type="Pfam" id="PF04290"/>
    </source>
</evidence>
<keyword evidence="6 8" id="KW-1133">Transmembrane helix</keyword>
<dbReference type="PANTHER" id="PTHR33362:SF5">
    <property type="entry name" value="C4-DICARBOXYLATE TRAP TRANSPORTER LARGE PERMEASE PROTEIN DCTM"/>
    <property type="match status" value="1"/>
</dbReference>
<feature type="transmembrane region" description="Helical" evidence="8">
    <location>
        <begin position="240"/>
        <end position="268"/>
    </location>
</feature>
<feature type="transmembrane region" description="Helical" evidence="8">
    <location>
        <begin position="481"/>
        <end position="497"/>
    </location>
</feature>
<dbReference type="Pfam" id="PF04290">
    <property type="entry name" value="DctQ"/>
    <property type="match status" value="1"/>
</dbReference>
<feature type="domain" description="Tripartite ATP-independent periplasmic transporters DctQ component" evidence="9">
    <location>
        <begin position="61"/>
        <end position="190"/>
    </location>
</feature>
<feature type="transmembrane region" description="Helical" evidence="8">
    <location>
        <begin position="204"/>
        <end position="228"/>
    </location>
</feature>
<evidence type="ECO:0000256" key="2">
    <source>
        <dbReference type="ARBA" id="ARBA00022448"/>
    </source>
</evidence>
<protein>
    <recommendedName>
        <fullName evidence="13">TRAP transporter, DctM subunit</fullName>
    </recommendedName>
</protein>
<evidence type="ECO:0000259" key="10">
    <source>
        <dbReference type="Pfam" id="PF06808"/>
    </source>
</evidence>
<evidence type="ECO:0000256" key="6">
    <source>
        <dbReference type="ARBA" id="ARBA00022989"/>
    </source>
</evidence>
<evidence type="ECO:0000256" key="4">
    <source>
        <dbReference type="ARBA" id="ARBA00022519"/>
    </source>
</evidence>
<dbReference type="InterPro" id="IPR010656">
    <property type="entry name" value="DctM"/>
</dbReference>
<feature type="transmembrane region" description="Helical" evidence="8">
    <location>
        <begin position="550"/>
        <end position="572"/>
    </location>
</feature>
<feature type="transmembrane region" description="Helical" evidence="8">
    <location>
        <begin position="42"/>
        <end position="63"/>
    </location>
</feature>
<evidence type="ECO:0000256" key="5">
    <source>
        <dbReference type="ARBA" id="ARBA00022692"/>
    </source>
</evidence>
<feature type="transmembrane region" description="Helical" evidence="8">
    <location>
        <begin position="83"/>
        <end position="100"/>
    </location>
</feature>
<evidence type="ECO:0000256" key="8">
    <source>
        <dbReference type="SAM" id="Phobius"/>
    </source>
</evidence>
<evidence type="ECO:0000313" key="11">
    <source>
        <dbReference type="EMBL" id="GAA3947118.1"/>
    </source>
</evidence>
<keyword evidence="12" id="KW-1185">Reference proteome</keyword>
<feature type="transmembrane region" description="Helical" evidence="8">
    <location>
        <begin position="408"/>
        <end position="432"/>
    </location>
</feature>
<dbReference type="InterPro" id="IPR055348">
    <property type="entry name" value="DctQ"/>
</dbReference>
<dbReference type="Proteomes" id="UP001501591">
    <property type="component" value="Unassembled WGS sequence"/>
</dbReference>
<feature type="transmembrane region" description="Helical" evidence="8">
    <location>
        <begin position="579"/>
        <end position="596"/>
    </location>
</feature>
<comment type="caution">
    <text evidence="11">The sequence shown here is derived from an EMBL/GenBank/DDBJ whole genome shotgun (WGS) entry which is preliminary data.</text>
</comment>
<feature type="transmembrane region" description="Helical" evidence="8">
    <location>
        <begin position="330"/>
        <end position="355"/>
    </location>
</feature>
<evidence type="ECO:0000256" key="1">
    <source>
        <dbReference type="ARBA" id="ARBA00004429"/>
    </source>
</evidence>
<keyword evidence="3" id="KW-1003">Cell membrane</keyword>
<evidence type="ECO:0000313" key="12">
    <source>
        <dbReference type="Proteomes" id="UP001501591"/>
    </source>
</evidence>
<accession>A0ABP7NHB1</accession>
<gene>
    <name evidence="11" type="ORF">GCM10022383_26170</name>
</gene>
<reference evidence="12" key="1">
    <citation type="journal article" date="2019" name="Int. J. Syst. Evol. Microbiol.">
        <title>The Global Catalogue of Microorganisms (GCM) 10K type strain sequencing project: providing services to taxonomists for standard genome sequencing and annotation.</title>
        <authorList>
            <consortium name="The Broad Institute Genomics Platform"/>
            <consortium name="The Broad Institute Genome Sequencing Center for Infectious Disease"/>
            <person name="Wu L."/>
            <person name="Ma J."/>
        </authorList>
    </citation>
    <scope>NUCLEOTIDE SEQUENCE [LARGE SCALE GENOMIC DNA]</scope>
    <source>
        <strain evidence="12">JCM 17024</strain>
    </source>
</reference>
<feature type="transmembrane region" description="Helical" evidence="8">
    <location>
        <begin position="376"/>
        <end position="396"/>
    </location>
</feature>
<organism evidence="11 12">
    <name type="scientific">Microbacterium soli</name>
    <dbReference type="NCBI Taxonomy" id="446075"/>
    <lineage>
        <taxon>Bacteria</taxon>
        <taxon>Bacillati</taxon>
        <taxon>Actinomycetota</taxon>
        <taxon>Actinomycetes</taxon>
        <taxon>Micrococcales</taxon>
        <taxon>Microbacteriaceae</taxon>
        <taxon>Microbacterium</taxon>
    </lineage>
</organism>
<evidence type="ECO:0000256" key="3">
    <source>
        <dbReference type="ARBA" id="ARBA00022475"/>
    </source>
</evidence>
<proteinExistence type="predicted"/>
<evidence type="ECO:0008006" key="13">
    <source>
        <dbReference type="Google" id="ProtNLM"/>
    </source>
</evidence>
<sequence>MQHPENTGDVEEDIAVGESDALLREDTEEETAPLWERFITKISSVSAIAAGIAIVILGLQIVADASGRTFFNVPLPGTLELVSNWWMVLAVFLGFGFTQFKGEHIRVTLLVEKLPVTWRTAVETVILAASLGIVGLLAYYLTVDAIDSVEAREMLAGSFPLPIWPIAVFMALGTWLYAAQLLVSLTSSLRAAKRERRSGVAQPALLSAQNVLLAIAVVASLVIVVLLLSVEMSRVAAGGLLIALMVLLLLCGLTTALAMIAAGGLGLWKLAGTSVVADAFESVPMHSAANWSLSVVPMFVLMGIVLWRTGLTGKVFYAARLWLGWMPGGLAVATNFSGAGLAAASGSTIGISYALGRMAIPEMLRAGYKPSLATGVVATAGTLGQLIPPSVLLVIYAGVAQVAVGPQLLAAIIPGIIVAVLYALVIIIQGLVRPDIAPRSKATGVPMAEKLRALVGIIPLVVVIFIVIFGMLSGIFTPTEAGAFGALAAIVVGSAFGEERKNPKQLFKTLGRSLQETVTATAGIFLLLIGVNLLGRAMTMSGVLRALTDWVVGIGMPTPVFLIAIMVLFLILGMFMESMSIILLSVPILAPVLMAVGVDMTWFGVFVVMLIELALVTPPVGMLTFIVHRLAQDKEVNLGHKISLIDVFKGVTPFVLMSIAFLIVLIFLPDIVTWLPSISAVK</sequence>
<feature type="transmembrane region" description="Helical" evidence="8">
    <location>
        <begin position="518"/>
        <end position="538"/>
    </location>
</feature>
<dbReference type="PANTHER" id="PTHR33362">
    <property type="entry name" value="SIALIC ACID TRAP TRANSPORTER PERMEASE PROTEIN SIAT-RELATED"/>
    <property type="match status" value="1"/>
</dbReference>
<feature type="transmembrane region" description="Helical" evidence="8">
    <location>
        <begin position="453"/>
        <end position="475"/>
    </location>
</feature>
<feature type="transmembrane region" description="Helical" evidence="8">
    <location>
        <begin position="121"/>
        <end position="141"/>
    </location>
</feature>
<keyword evidence="7 8" id="KW-0472">Membrane</keyword>
<dbReference type="InterPro" id="IPR004681">
    <property type="entry name" value="TRAP_DctM"/>
</dbReference>
<feature type="transmembrane region" description="Helical" evidence="8">
    <location>
        <begin position="161"/>
        <end position="183"/>
    </location>
</feature>
<keyword evidence="2" id="KW-0813">Transport</keyword>
<feature type="transmembrane region" description="Helical" evidence="8">
    <location>
        <begin position="647"/>
        <end position="668"/>
    </location>
</feature>
<evidence type="ECO:0000256" key="7">
    <source>
        <dbReference type="ARBA" id="ARBA00023136"/>
    </source>
</evidence>
<keyword evidence="5 8" id="KW-0812">Transmembrane</keyword>
<comment type="subcellular location">
    <subcellularLocation>
        <location evidence="1">Cell inner membrane</location>
        <topology evidence="1">Multi-pass membrane protein</topology>
    </subcellularLocation>
</comment>
<feature type="transmembrane region" description="Helical" evidence="8">
    <location>
        <begin position="602"/>
        <end position="627"/>
    </location>
</feature>
<dbReference type="EMBL" id="BAABCP010000002">
    <property type="protein sequence ID" value="GAA3947118.1"/>
    <property type="molecule type" value="Genomic_DNA"/>
</dbReference>
<feature type="transmembrane region" description="Helical" evidence="8">
    <location>
        <begin position="289"/>
        <end position="310"/>
    </location>
</feature>